<dbReference type="SUPFAM" id="SSF50249">
    <property type="entry name" value="Nucleic acid-binding proteins"/>
    <property type="match status" value="1"/>
</dbReference>
<feature type="region of interest" description="Disordered" evidence="6">
    <location>
        <begin position="117"/>
        <end position="182"/>
    </location>
</feature>
<proteinExistence type="inferred from homology"/>
<feature type="compositionally biased region" description="Basic and acidic residues" evidence="6">
    <location>
        <begin position="117"/>
        <end position="128"/>
    </location>
</feature>
<dbReference type="SMART" id="SM00652">
    <property type="entry name" value="eIF1a"/>
    <property type="match status" value="1"/>
</dbReference>
<dbReference type="PANTHER" id="PTHR21641">
    <property type="entry name" value="TRANSLATION INITIATION FACTOR-RELATED"/>
    <property type="match status" value="1"/>
</dbReference>
<keyword evidence="5" id="KW-0648">Protein biosynthesis</keyword>
<feature type="domain" description="S1-like" evidence="7">
    <location>
        <begin position="12"/>
        <end position="89"/>
    </location>
</feature>
<dbReference type="eggNOG" id="KOG2925">
    <property type="taxonomic scope" value="Eukaryota"/>
</dbReference>
<evidence type="ECO:0000256" key="6">
    <source>
        <dbReference type="SAM" id="MobiDB-lite"/>
    </source>
</evidence>
<dbReference type="PANTHER" id="PTHR21641:SF0">
    <property type="entry name" value="RNA-BINDING PROTEIN EIF1AD-RELATED"/>
    <property type="match status" value="1"/>
</dbReference>
<dbReference type="PROSITE" id="PS50832">
    <property type="entry name" value="S1_IF1_TYPE"/>
    <property type="match status" value="1"/>
</dbReference>
<reference evidence="9" key="1">
    <citation type="submission" date="2016-11" db="UniProtKB">
        <authorList>
            <consortium name="WormBaseParasite"/>
        </authorList>
    </citation>
    <scope>IDENTIFICATION</scope>
</reference>
<comment type="similarity">
    <text evidence="1">Belongs to the EIF1AD family.</text>
</comment>
<evidence type="ECO:0000256" key="5">
    <source>
        <dbReference type="PROSITE-ProRule" id="PRU00181"/>
    </source>
</evidence>
<name>A0A1I7V000_9PELO</name>
<dbReference type="Proteomes" id="UP000095282">
    <property type="component" value="Unplaced"/>
</dbReference>
<dbReference type="InterPro" id="IPR039294">
    <property type="entry name" value="EIF1AD"/>
</dbReference>
<dbReference type="InterPro" id="IPR012340">
    <property type="entry name" value="NA-bd_OB-fold"/>
</dbReference>
<dbReference type="AlphaFoldDB" id="A0A1I7V000"/>
<dbReference type="GO" id="GO:0003723">
    <property type="term" value="F:RNA binding"/>
    <property type="evidence" value="ECO:0007669"/>
    <property type="project" value="UniProtKB-KW"/>
</dbReference>
<organism evidence="8 9">
    <name type="scientific">Caenorhabditis tropicalis</name>
    <dbReference type="NCBI Taxonomy" id="1561998"/>
    <lineage>
        <taxon>Eukaryota</taxon>
        <taxon>Metazoa</taxon>
        <taxon>Ecdysozoa</taxon>
        <taxon>Nematoda</taxon>
        <taxon>Chromadorea</taxon>
        <taxon>Rhabditida</taxon>
        <taxon>Rhabditina</taxon>
        <taxon>Rhabditomorpha</taxon>
        <taxon>Rhabditoidea</taxon>
        <taxon>Rhabditidae</taxon>
        <taxon>Peloderinae</taxon>
        <taxon>Caenorhabditis</taxon>
    </lineage>
</organism>
<dbReference type="Pfam" id="PF01176">
    <property type="entry name" value="eIF-1a"/>
    <property type="match status" value="1"/>
</dbReference>
<evidence type="ECO:0000256" key="3">
    <source>
        <dbReference type="ARBA" id="ARBA00022884"/>
    </source>
</evidence>
<dbReference type="Gene3D" id="2.40.50.140">
    <property type="entry name" value="Nucleic acid-binding proteins"/>
    <property type="match status" value="1"/>
</dbReference>
<dbReference type="WBParaSite" id="Csp11.Scaffold630.g21037.t1">
    <property type="protein sequence ID" value="Csp11.Scaffold630.g21037.t1"/>
    <property type="gene ID" value="Csp11.Scaffold630.g21037"/>
</dbReference>
<dbReference type="GO" id="GO:0005634">
    <property type="term" value="C:nucleus"/>
    <property type="evidence" value="ECO:0007669"/>
    <property type="project" value="TreeGrafter"/>
</dbReference>
<keyword evidence="3" id="KW-0694">RNA-binding</keyword>
<feature type="compositionally biased region" description="Polar residues" evidence="6">
    <location>
        <begin position="172"/>
        <end position="182"/>
    </location>
</feature>
<dbReference type="InterPro" id="IPR001253">
    <property type="entry name" value="TIF_eIF-1A"/>
</dbReference>
<sequence length="182" mass="21453">MSAATKRRYITNKVEREFYELSEDDIIAQVRQSRGNNLHEVLDQSGDSYVVSMPTKFRKAVWLRRDQFVIVRPIAEGDKVKGEIEYILDQDNVLYIRELGKWPACFEEHALKMTREAKRGKTSDKLIDDDMLPPSESEEEDDESEEEEEEETYDENEEADDEEEEEEEFDTYNPNRMQAPTK</sequence>
<keyword evidence="8" id="KW-1185">Reference proteome</keyword>
<dbReference type="InterPro" id="IPR006196">
    <property type="entry name" value="RNA-binding_domain_S1_IF1"/>
</dbReference>
<accession>A0A1I7V000</accession>
<evidence type="ECO:0000256" key="2">
    <source>
        <dbReference type="ARBA" id="ARBA00020989"/>
    </source>
</evidence>
<evidence type="ECO:0000259" key="7">
    <source>
        <dbReference type="PROSITE" id="PS50832"/>
    </source>
</evidence>
<evidence type="ECO:0000256" key="4">
    <source>
        <dbReference type="ARBA" id="ARBA00031998"/>
    </source>
</evidence>
<dbReference type="STRING" id="1561998.A0A1I7V000"/>
<evidence type="ECO:0000256" key="1">
    <source>
        <dbReference type="ARBA" id="ARBA00007340"/>
    </source>
</evidence>
<keyword evidence="5" id="KW-0396">Initiation factor</keyword>
<evidence type="ECO:0000313" key="8">
    <source>
        <dbReference type="Proteomes" id="UP000095282"/>
    </source>
</evidence>
<evidence type="ECO:0000313" key="9">
    <source>
        <dbReference type="WBParaSite" id="Csp11.Scaffold630.g21037.t1"/>
    </source>
</evidence>
<dbReference type="GO" id="GO:0003743">
    <property type="term" value="F:translation initiation factor activity"/>
    <property type="evidence" value="ECO:0007669"/>
    <property type="project" value="UniProtKB-UniRule"/>
</dbReference>
<feature type="compositionally biased region" description="Acidic residues" evidence="6">
    <location>
        <begin position="129"/>
        <end position="170"/>
    </location>
</feature>
<protein>
    <recommendedName>
        <fullName evidence="2">Probable RNA-binding protein EIF1AD</fullName>
    </recommendedName>
    <alternativeName>
        <fullName evidence="4">Eukaryotic translation initiation factor 1A domain-containing protein</fullName>
    </alternativeName>
</protein>